<keyword evidence="2" id="KW-0378">Hydrolase</keyword>
<evidence type="ECO:0000256" key="3">
    <source>
        <dbReference type="ARBA" id="ARBA00022840"/>
    </source>
</evidence>
<keyword evidence="3" id="KW-0067">ATP-binding</keyword>
<sequence>MRISPCGDRAVIVDVSDPCGHPSIVDAVLALHSALKSDAHPGIIDLVPAACTLLIHLDPAILSPSQASVLVQAIGIPSPTSTSTQAPYTHRIPVDYSGPDLTAVAQLLGCSETDVVTRHTTSLWRVAFGGFSPGFFYLTLAQGPGLGDIPRRNTPRTLIPGGSVGLAAEFSAIYPGDSPGGWQIIGHTSTTMWDITQPSPARFTAGDCVHFYPQERS</sequence>
<dbReference type="SUPFAM" id="SSF160467">
    <property type="entry name" value="PH0987 N-terminal domain-like"/>
    <property type="match status" value="1"/>
</dbReference>
<evidence type="ECO:0000313" key="6">
    <source>
        <dbReference type="Proteomes" id="UP000516320"/>
    </source>
</evidence>
<gene>
    <name evidence="5" type="ORF">GP475_04315</name>
</gene>
<dbReference type="PANTHER" id="PTHR34698">
    <property type="entry name" value="5-OXOPROLINASE SUBUNIT B"/>
    <property type="match status" value="1"/>
</dbReference>
<accession>A0A7H0SN29</accession>
<dbReference type="AlphaFoldDB" id="A0A7H0SN29"/>
<dbReference type="RefSeq" id="WP_187975412.1">
    <property type="nucleotide sequence ID" value="NZ_CP046884.1"/>
</dbReference>
<feature type="domain" description="Carboxyltransferase" evidence="4">
    <location>
        <begin position="1"/>
        <end position="203"/>
    </location>
</feature>
<name>A0A7H0SN29_9CORY</name>
<dbReference type="Gene3D" id="2.40.100.10">
    <property type="entry name" value="Cyclophilin-like"/>
    <property type="match status" value="1"/>
</dbReference>
<dbReference type="GO" id="GO:0005524">
    <property type="term" value="F:ATP binding"/>
    <property type="evidence" value="ECO:0007669"/>
    <property type="project" value="UniProtKB-KW"/>
</dbReference>
<dbReference type="Pfam" id="PF02682">
    <property type="entry name" value="CT_C_D"/>
    <property type="match status" value="1"/>
</dbReference>
<dbReference type="GO" id="GO:0016740">
    <property type="term" value="F:transferase activity"/>
    <property type="evidence" value="ECO:0007669"/>
    <property type="project" value="UniProtKB-KW"/>
</dbReference>
<dbReference type="KEGG" id="cpoy:GP475_04315"/>
<organism evidence="5 6">
    <name type="scientific">Corynebacterium poyangense</name>
    <dbReference type="NCBI Taxonomy" id="2684405"/>
    <lineage>
        <taxon>Bacteria</taxon>
        <taxon>Bacillati</taxon>
        <taxon>Actinomycetota</taxon>
        <taxon>Actinomycetes</taxon>
        <taxon>Mycobacteriales</taxon>
        <taxon>Corynebacteriaceae</taxon>
        <taxon>Corynebacterium</taxon>
    </lineage>
</organism>
<dbReference type="GO" id="GO:0016787">
    <property type="term" value="F:hydrolase activity"/>
    <property type="evidence" value="ECO:0007669"/>
    <property type="project" value="UniProtKB-KW"/>
</dbReference>
<keyword evidence="1" id="KW-0547">Nucleotide-binding</keyword>
<protein>
    <submittedName>
        <fullName evidence="5">Carboxyltransferase domain-containing protein</fullName>
    </submittedName>
</protein>
<dbReference type="InterPro" id="IPR003833">
    <property type="entry name" value="CT_C_D"/>
</dbReference>
<dbReference type="SMART" id="SM00796">
    <property type="entry name" value="AHS1"/>
    <property type="match status" value="1"/>
</dbReference>
<dbReference type="EMBL" id="CP046884">
    <property type="protein sequence ID" value="QNQ89954.1"/>
    <property type="molecule type" value="Genomic_DNA"/>
</dbReference>
<evidence type="ECO:0000256" key="1">
    <source>
        <dbReference type="ARBA" id="ARBA00022741"/>
    </source>
</evidence>
<keyword evidence="5" id="KW-0808">Transferase</keyword>
<dbReference type="InterPro" id="IPR029000">
    <property type="entry name" value="Cyclophilin-like_dom_sf"/>
</dbReference>
<evidence type="ECO:0000259" key="4">
    <source>
        <dbReference type="SMART" id="SM00796"/>
    </source>
</evidence>
<proteinExistence type="predicted"/>
<dbReference type="SUPFAM" id="SSF50891">
    <property type="entry name" value="Cyclophilin-like"/>
    <property type="match status" value="1"/>
</dbReference>
<dbReference type="Gene3D" id="3.30.1360.40">
    <property type="match status" value="1"/>
</dbReference>
<dbReference type="InterPro" id="IPR010016">
    <property type="entry name" value="PxpB"/>
</dbReference>
<dbReference type="PANTHER" id="PTHR34698:SF2">
    <property type="entry name" value="5-OXOPROLINASE SUBUNIT B"/>
    <property type="match status" value="1"/>
</dbReference>
<reference evidence="5 6" key="1">
    <citation type="submission" date="2019-12" db="EMBL/GenBank/DDBJ databases">
        <title>Corynebacterium sp. nov., isolated from feces of the Anser Albifrons in China.</title>
        <authorList>
            <person name="Liu Q."/>
        </authorList>
    </citation>
    <scope>NUCLEOTIDE SEQUENCE [LARGE SCALE GENOMIC DNA]</scope>
    <source>
        <strain evidence="5 6">4H37-19</strain>
    </source>
</reference>
<dbReference type="Proteomes" id="UP000516320">
    <property type="component" value="Chromosome"/>
</dbReference>
<keyword evidence="6" id="KW-1185">Reference proteome</keyword>
<evidence type="ECO:0000313" key="5">
    <source>
        <dbReference type="EMBL" id="QNQ89954.1"/>
    </source>
</evidence>
<evidence type="ECO:0000256" key="2">
    <source>
        <dbReference type="ARBA" id="ARBA00022801"/>
    </source>
</evidence>